<accession>A0A5M3VNT2</accession>
<keyword evidence="2" id="KW-1185">Reference proteome</keyword>
<dbReference type="OrthoDB" id="3214245at2"/>
<sequence>MAFRLIGGPSGNQGSPTLYEEGDDYLVQGYLLTPQELASLSVPDGETVVRVPKGLMTFLLKET</sequence>
<organism evidence="1 2">
    <name type="scientific">Acrocarpospora corrugata</name>
    <dbReference type="NCBI Taxonomy" id="35763"/>
    <lineage>
        <taxon>Bacteria</taxon>
        <taxon>Bacillati</taxon>
        <taxon>Actinomycetota</taxon>
        <taxon>Actinomycetes</taxon>
        <taxon>Streptosporangiales</taxon>
        <taxon>Streptosporangiaceae</taxon>
        <taxon>Acrocarpospora</taxon>
    </lineage>
</organism>
<dbReference type="Proteomes" id="UP000334990">
    <property type="component" value="Unassembled WGS sequence"/>
</dbReference>
<reference evidence="1 2" key="1">
    <citation type="submission" date="2019-10" db="EMBL/GenBank/DDBJ databases">
        <title>Whole genome shotgun sequence of Acrocarpospora corrugata NBRC 13972.</title>
        <authorList>
            <person name="Ichikawa N."/>
            <person name="Kimura A."/>
            <person name="Kitahashi Y."/>
            <person name="Komaki H."/>
            <person name="Oguchi A."/>
        </authorList>
    </citation>
    <scope>NUCLEOTIDE SEQUENCE [LARGE SCALE GENOMIC DNA]</scope>
    <source>
        <strain evidence="1 2">NBRC 13972</strain>
    </source>
</reference>
<gene>
    <name evidence="1" type="ORF">Acor_03770</name>
</gene>
<dbReference type="EMBL" id="BLAD01000036">
    <property type="protein sequence ID" value="GER98315.1"/>
    <property type="molecule type" value="Genomic_DNA"/>
</dbReference>
<proteinExistence type="predicted"/>
<evidence type="ECO:0000313" key="2">
    <source>
        <dbReference type="Proteomes" id="UP000334990"/>
    </source>
</evidence>
<dbReference type="AlphaFoldDB" id="A0A5M3VNT2"/>
<dbReference type="RefSeq" id="WP_155334770.1">
    <property type="nucleotide sequence ID" value="NZ_BAAABN010000078.1"/>
</dbReference>
<comment type="caution">
    <text evidence="1">The sequence shown here is derived from an EMBL/GenBank/DDBJ whole genome shotgun (WGS) entry which is preliminary data.</text>
</comment>
<evidence type="ECO:0000313" key="1">
    <source>
        <dbReference type="EMBL" id="GER98315.1"/>
    </source>
</evidence>
<name>A0A5M3VNT2_9ACTN</name>
<protein>
    <submittedName>
        <fullName evidence="1">Uncharacterized protein</fullName>
    </submittedName>
</protein>